<feature type="region of interest" description="Disordered" evidence="3">
    <location>
        <begin position="1"/>
        <end position="54"/>
    </location>
</feature>
<accession>A0A1X2HRU2</accession>
<dbReference type="CDD" id="cd17781">
    <property type="entry name" value="CBS_pair_MUG70_1"/>
    <property type="match status" value="1"/>
</dbReference>
<keyword evidence="8" id="KW-1185">Reference proteome</keyword>
<evidence type="ECO:0000256" key="2">
    <source>
        <dbReference type="PROSITE-ProRule" id="PRU00703"/>
    </source>
</evidence>
<keyword evidence="4" id="KW-1133">Transmembrane helix</keyword>
<dbReference type="Proteomes" id="UP000242180">
    <property type="component" value="Unassembled WGS sequence"/>
</dbReference>
<feature type="transmembrane region" description="Helical" evidence="4">
    <location>
        <begin position="628"/>
        <end position="647"/>
    </location>
</feature>
<dbReference type="InterPro" id="IPR000270">
    <property type="entry name" value="PB1_dom"/>
</dbReference>
<dbReference type="InterPro" id="IPR000644">
    <property type="entry name" value="CBS_dom"/>
</dbReference>
<comment type="caution">
    <text evidence="7">The sequence shown here is derived from an EMBL/GenBank/DDBJ whole genome shotgun (WGS) entry which is preliminary data.</text>
</comment>
<feature type="region of interest" description="Disordered" evidence="3">
    <location>
        <begin position="377"/>
        <end position="406"/>
    </location>
</feature>
<dbReference type="FunCoup" id="A0A1X2HRU2">
    <property type="interactions" value="10"/>
</dbReference>
<evidence type="ECO:0008006" key="9">
    <source>
        <dbReference type="Google" id="ProtNLM"/>
    </source>
</evidence>
<feature type="domain" description="CBS" evidence="5">
    <location>
        <begin position="301"/>
        <end position="357"/>
    </location>
</feature>
<dbReference type="OrthoDB" id="418595at2759"/>
<protein>
    <recommendedName>
        <fullName evidence="9">CBS-domain-containing protein</fullName>
    </recommendedName>
</protein>
<dbReference type="SMART" id="SM00666">
    <property type="entry name" value="PB1"/>
    <property type="match status" value="1"/>
</dbReference>
<feature type="compositionally biased region" description="Pro residues" evidence="3">
    <location>
        <begin position="570"/>
        <end position="585"/>
    </location>
</feature>
<dbReference type="CDD" id="cd17782">
    <property type="entry name" value="CBS_pair_MUG70_2"/>
    <property type="match status" value="1"/>
</dbReference>
<dbReference type="PANTHER" id="PTHR48108:SF26">
    <property type="entry name" value="CBS DOMAIN-CONTAINING PROTEIN DDB_G0289609"/>
    <property type="match status" value="1"/>
</dbReference>
<sequence length="655" mass="71666">MSKRSNSRIPSSAASSRPESTDGSRQRQNKRDEAIRKKLEQELSKKRTGSTRIRQTRKIAGTVSALRPSQALTVKESLLVIEAAQMMAAKRGDCVLVVDDEDHLSGIFTAKDLAYRVVAESLDARATTVAQIMTKGPMCVTADTSATDALNLMVSRGFRHLPVCNEEGDIFGLLDITKCLYEALDKMERAYGSSRKLYDALEGVEKEWSSSPVQLVQYMEALRDRMSCPDLHSVLDGTAPAEVNVKTNVREVAQMMKEYHTTAVLVSDRQGLAGIFTTKDVVLRVIAAGLNPENCSVVRVMTPHPDTATPDTSIMEALRRMNDGHYLNLPVLDGDDVVGMVDVLRLTYATLEQIHSIQGDDGEGPMWSRFWDSFGANETTESESQSSDPLSSHHYSSHHPRSQLHAISPEPSASLSQLQGFPEITPNESASMVANNEDALSNVSSQRLSRQHSHRFADDGTFAFKFTTDSGKTHRFTGACSYTQLVETVRAKVADEHTEDDDGSEWLTVSYLDDENDQVLITSDNDVVDAVQLARKTGQDRVKLFVHDKTRAAGLATTSATATVAAAPSSPLPPRVATPDIPPASPSMRSDSSHRRRHASKRRSRLIDSDDESDVGASQAGSGLPQELMLPAAIAFLGVVILGVFAYSRVNPRHR</sequence>
<feature type="domain" description="CBS" evidence="5">
    <location>
        <begin position="66"/>
        <end position="124"/>
    </location>
</feature>
<feature type="compositionally biased region" description="Basic residues" evidence="3">
    <location>
        <begin position="594"/>
        <end position="604"/>
    </location>
</feature>
<feature type="domain" description="CBS" evidence="5">
    <location>
        <begin position="133"/>
        <end position="189"/>
    </location>
</feature>
<gene>
    <name evidence="7" type="ORF">BCR43DRAFT_559285</name>
</gene>
<dbReference type="AlphaFoldDB" id="A0A1X2HRU2"/>
<evidence type="ECO:0000259" key="5">
    <source>
        <dbReference type="PROSITE" id="PS51371"/>
    </source>
</evidence>
<keyword evidence="2" id="KW-0129">CBS domain</keyword>
<evidence type="ECO:0000313" key="8">
    <source>
        <dbReference type="Proteomes" id="UP000242180"/>
    </source>
</evidence>
<evidence type="ECO:0000256" key="4">
    <source>
        <dbReference type="SAM" id="Phobius"/>
    </source>
</evidence>
<dbReference type="Gene3D" id="3.10.580.10">
    <property type="entry name" value="CBS-domain"/>
    <property type="match status" value="2"/>
</dbReference>
<organism evidence="7 8">
    <name type="scientific">Syncephalastrum racemosum</name>
    <name type="common">Filamentous fungus</name>
    <dbReference type="NCBI Taxonomy" id="13706"/>
    <lineage>
        <taxon>Eukaryota</taxon>
        <taxon>Fungi</taxon>
        <taxon>Fungi incertae sedis</taxon>
        <taxon>Mucoromycota</taxon>
        <taxon>Mucoromycotina</taxon>
        <taxon>Mucoromycetes</taxon>
        <taxon>Mucorales</taxon>
        <taxon>Syncephalastraceae</taxon>
        <taxon>Syncephalastrum</taxon>
    </lineage>
</organism>
<dbReference type="InterPro" id="IPR053793">
    <property type="entry name" value="PB1-like"/>
</dbReference>
<dbReference type="PROSITE" id="PS51745">
    <property type="entry name" value="PB1"/>
    <property type="match status" value="1"/>
</dbReference>
<dbReference type="Gene3D" id="3.10.20.90">
    <property type="entry name" value="Phosphatidylinositol 3-kinase Catalytic Subunit, Chain A, domain 1"/>
    <property type="match status" value="1"/>
</dbReference>
<keyword evidence="1" id="KW-0677">Repeat</keyword>
<dbReference type="PROSITE" id="PS51371">
    <property type="entry name" value="CBS"/>
    <property type="match status" value="3"/>
</dbReference>
<evidence type="ECO:0000313" key="7">
    <source>
        <dbReference type="EMBL" id="ORZ02315.1"/>
    </source>
</evidence>
<dbReference type="SUPFAM" id="SSF54277">
    <property type="entry name" value="CAD &amp; PB1 domains"/>
    <property type="match status" value="1"/>
</dbReference>
<dbReference type="InterPro" id="IPR046342">
    <property type="entry name" value="CBS_dom_sf"/>
</dbReference>
<feature type="compositionally biased region" description="Low complexity" evidence="3">
    <location>
        <begin position="382"/>
        <end position="394"/>
    </location>
</feature>
<dbReference type="OMA" id="SAVMVCD"/>
<keyword evidence="4" id="KW-0472">Membrane</keyword>
<dbReference type="InParanoid" id="A0A1X2HRU2"/>
<name>A0A1X2HRU2_SYNRA</name>
<dbReference type="EMBL" id="MCGN01000001">
    <property type="protein sequence ID" value="ORZ02315.1"/>
    <property type="molecule type" value="Genomic_DNA"/>
</dbReference>
<feature type="region of interest" description="Disordered" evidence="3">
    <location>
        <begin position="564"/>
        <end position="622"/>
    </location>
</feature>
<feature type="compositionally biased region" description="Basic and acidic residues" evidence="3">
    <location>
        <begin position="19"/>
        <end position="45"/>
    </location>
</feature>
<dbReference type="PANTHER" id="PTHR48108">
    <property type="entry name" value="CBS DOMAIN-CONTAINING PROTEIN CBSX2, CHLOROPLASTIC"/>
    <property type="match status" value="1"/>
</dbReference>
<dbReference type="SUPFAM" id="SSF54631">
    <property type="entry name" value="CBS-domain pair"/>
    <property type="match status" value="2"/>
</dbReference>
<reference evidence="7 8" key="1">
    <citation type="submission" date="2016-07" db="EMBL/GenBank/DDBJ databases">
        <title>Pervasive Adenine N6-methylation of Active Genes in Fungi.</title>
        <authorList>
            <consortium name="DOE Joint Genome Institute"/>
            <person name="Mondo S.J."/>
            <person name="Dannebaum R.O."/>
            <person name="Kuo R.C."/>
            <person name="Labutti K."/>
            <person name="Haridas S."/>
            <person name="Kuo A."/>
            <person name="Salamov A."/>
            <person name="Ahrendt S.R."/>
            <person name="Lipzen A."/>
            <person name="Sullivan W."/>
            <person name="Andreopoulos W.B."/>
            <person name="Clum A."/>
            <person name="Lindquist E."/>
            <person name="Daum C."/>
            <person name="Ramamoorthy G.K."/>
            <person name="Gryganskyi A."/>
            <person name="Culley D."/>
            <person name="Magnuson J.K."/>
            <person name="James T.Y."/>
            <person name="O'Malley M.A."/>
            <person name="Stajich J.E."/>
            <person name="Spatafora J.W."/>
            <person name="Visel A."/>
            <person name="Grigoriev I.V."/>
        </authorList>
    </citation>
    <scope>NUCLEOTIDE SEQUENCE [LARGE SCALE GENOMIC DNA]</scope>
    <source>
        <strain evidence="7 8">NRRL 2496</strain>
    </source>
</reference>
<dbReference type="InterPro" id="IPR051462">
    <property type="entry name" value="CBS_domain-containing"/>
</dbReference>
<dbReference type="SMART" id="SM00116">
    <property type="entry name" value="CBS"/>
    <property type="match status" value="4"/>
</dbReference>
<proteinExistence type="predicted"/>
<evidence type="ECO:0000259" key="6">
    <source>
        <dbReference type="PROSITE" id="PS51745"/>
    </source>
</evidence>
<evidence type="ECO:0000256" key="3">
    <source>
        <dbReference type="SAM" id="MobiDB-lite"/>
    </source>
</evidence>
<feature type="domain" description="PB1" evidence="6">
    <location>
        <begin position="459"/>
        <end position="549"/>
    </location>
</feature>
<keyword evidence="4" id="KW-0812">Transmembrane</keyword>
<feature type="compositionally biased region" description="Low complexity" evidence="3">
    <location>
        <begin position="7"/>
        <end position="18"/>
    </location>
</feature>
<dbReference type="STRING" id="13706.A0A1X2HRU2"/>
<evidence type="ECO:0000256" key="1">
    <source>
        <dbReference type="ARBA" id="ARBA00022737"/>
    </source>
</evidence>
<dbReference type="Pfam" id="PF00571">
    <property type="entry name" value="CBS"/>
    <property type="match status" value="4"/>
</dbReference>
<dbReference type="Pfam" id="PF00564">
    <property type="entry name" value="PB1"/>
    <property type="match status" value="1"/>
</dbReference>